<dbReference type="InterPro" id="IPR000009">
    <property type="entry name" value="PP2A_PR55"/>
</dbReference>
<dbReference type="WBParaSite" id="ECPE_0000002701-mRNA-1">
    <property type="protein sequence ID" value="ECPE_0000002701-mRNA-1"/>
    <property type="gene ID" value="ECPE_0000002701"/>
</dbReference>
<feature type="compositionally biased region" description="Polar residues" evidence="3">
    <location>
        <begin position="398"/>
        <end position="413"/>
    </location>
</feature>
<keyword evidence="5" id="KW-1185">Reference proteome</keyword>
<evidence type="ECO:0000313" key="5">
    <source>
        <dbReference type="Proteomes" id="UP000272942"/>
    </source>
</evidence>
<keyword evidence="2" id="KW-0677">Repeat</keyword>
<feature type="compositionally biased region" description="Low complexity" evidence="3">
    <location>
        <begin position="227"/>
        <end position="240"/>
    </location>
</feature>
<dbReference type="PANTHER" id="PTHR11871">
    <property type="entry name" value="PROTEIN PHOSPHATASE PP2A REGULATORY SUBUNIT B"/>
    <property type="match status" value="1"/>
</dbReference>
<protein>
    <submittedName>
        <fullName evidence="6">Serine/threonine-protein phosphatase 2A 55 kDa regulatory subunit B</fullName>
    </submittedName>
</protein>
<evidence type="ECO:0000256" key="1">
    <source>
        <dbReference type="ARBA" id="ARBA00022574"/>
    </source>
</evidence>
<reference evidence="6" key="1">
    <citation type="submission" date="2016-06" db="UniProtKB">
        <authorList>
            <consortium name="WormBaseParasite"/>
        </authorList>
    </citation>
    <scope>IDENTIFICATION</scope>
</reference>
<name>A0A182ZZ93_9TREM</name>
<dbReference type="PRINTS" id="PR00600">
    <property type="entry name" value="PP2APR55"/>
</dbReference>
<keyword evidence="1" id="KW-0853">WD repeat</keyword>
<evidence type="ECO:0000256" key="3">
    <source>
        <dbReference type="SAM" id="MobiDB-lite"/>
    </source>
</evidence>
<organism evidence="6">
    <name type="scientific">Echinostoma caproni</name>
    <dbReference type="NCBI Taxonomy" id="27848"/>
    <lineage>
        <taxon>Eukaryota</taxon>
        <taxon>Metazoa</taxon>
        <taxon>Spiralia</taxon>
        <taxon>Lophotrochozoa</taxon>
        <taxon>Platyhelminthes</taxon>
        <taxon>Trematoda</taxon>
        <taxon>Digenea</taxon>
        <taxon>Plagiorchiida</taxon>
        <taxon>Echinostomata</taxon>
        <taxon>Echinostomatoidea</taxon>
        <taxon>Echinostomatidae</taxon>
        <taxon>Echinostoma</taxon>
    </lineage>
</organism>
<dbReference type="InterPro" id="IPR015943">
    <property type="entry name" value="WD40/YVTN_repeat-like_dom_sf"/>
</dbReference>
<dbReference type="Proteomes" id="UP000272942">
    <property type="component" value="Unassembled WGS sequence"/>
</dbReference>
<dbReference type="InterPro" id="IPR036322">
    <property type="entry name" value="WD40_repeat_dom_sf"/>
</dbReference>
<dbReference type="GO" id="GO:0019888">
    <property type="term" value="F:protein phosphatase regulator activity"/>
    <property type="evidence" value="ECO:0007669"/>
    <property type="project" value="InterPro"/>
</dbReference>
<evidence type="ECO:0000313" key="6">
    <source>
        <dbReference type="WBParaSite" id="ECPE_0000002701-mRNA-1"/>
    </source>
</evidence>
<feature type="region of interest" description="Disordered" evidence="3">
    <location>
        <begin position="159"/>
        <end position="178"/>
    </location>
</feature>
<evidence type="ECO:0000256" key="2">
    <source>
        <dbReference type="ARBA" id="ARBA00022737"/>
    </source>
</evidence>
<accession>A0A182ZZ93</accession>
<feature type="compositionally biased region" description="Polar residues" evidence="3">
    <location>
        <begin position="161"/>
        <end position="175"/>
    </location>
</feature>
<feature type="region of interest" description="Disordered" evidence="3">
    <location>
        <begin position="219"/>
        <end position="285"/>
    </location>
</feature>
<feature type="compositionally biased region" description="Basic and acidic residues" evidence="3">
    <location>
        <begin position="243"/>
        <end position="255"/>
    </location>
</feature>
<dbReference type="EMBL" id="UZAN01000052">
    <property type="protein sequence ID" value="VDP14218.1"/>
    <property type="molecule type" value="Genomic_DNA"/>
</dbReference>
<dbReference type="AlphaFoldDB" id="A0A182ZZ93"/>
<evidence type="ECO:0000313" key="4">
    <source>
        <dbReference type="EMBL" id="VDP14218.1"/>
    </source>
</evidence>
<dbReference type="GO" id="GO:0000159">
    <property type="term" value="C:protein phosphatase type 2A complex"/>
    <property type="evidence" value="ECO:0007669"/>
    <property type="project" value="InterPro"/>
</dbReference>
<proteinExistence type="predicted"/>
<gene>
    <name evidence="4" type="ORF">ECPE_LOCUS28</name>
</gene>
<feature type="region of interest" description="Disordered" evidence="3">
    <location>
        <begin position="376"/>
        <end position="413"/>
    </location>
</feature>
<dbReference type="SUPFAM" id="SSF50978">
    <property type="entry name" value="WD40 repeat-like"/>
    <property type="match status" value="1"/>
</dbReference>
<reference evidence="4 5" key="2">
    <citation type="submission" date="2018-11" db="EMBL/GenBank/DDBJ databases">
        <authorList>
            <consortium name="Pathogen Informatics"/>
        </authorList>
    </citation>
    <scope>NUCLEOTIDE SEQUENCE [LARGE SCALE GENOMIC DNA]</scope>
    <source>
        <strain evidence="4 5">Egypt</strain>
    </source>
</reference>
<sequence>MEDLSEVITCARFHPAECHLLAYSTSRGLIRLCDMRVRALCDNHVLAFEDPRLTQNLGFFADIIASLSDFRFDHSGHHVLARDYLTLKVWDMRMSDRPCEVYPVHEPFRSQLCMLYENDAIFDKFLCCWSNDDRYLLTGSYGNLFRIFDRTNGTDWLYDSGDSNPAQTPNPSSAQPDVLLPKRFLSPEDPIGSCLGLTTVCVASVRSLDAFLLHSDSSSGGGGVGGSSSSSPDSCFSEGGTNEDSRSPITHDRSADSPLSAPSRKDDDDGSPPTGSKRRKQVLSAPSIRIDLQQLDCQRKLLHLAWHPRELKLATICGTQLFLIDSTRDSIPIVSLDDSKHPKWHLGPPDDFEDEDAGDATNELEWGVIPTEHPIGINVHTDSEVPPDAKVPKRPRQRSQIDSSLTDPDETTSSSVCNILSTADVFTPLDTLPGVDVMLRNGISYNNNKDIPETQSNLSSLMDQMSPNLNVPCGEDYADTE</sequence>
<dbReference type="OrthoDB" id="6274823at2759"/>
<dbReference type="Gene3D" id="2.130.10.10">
    <property type="entry name" value="YVTN repeat-like/Quinoprotein amine dehydrogenase"/>
    <property type="match status" value="1"/>
</dbReference>